<sequence length="377" mass="43115">MGADFPDKPVLKVPVIDIHALMSATSDHEVEATLQDPEGPFQATIDKLRAAATEWGFFYITNHGIPPEQFEEFHKAVHAFFALPKEIKNTIRRRRDNSRGYFDEELTKNKTDWKEVFDITGPHEDAPPNPELYKRLIVNDQNQWLDEDTLPGFKATINAYYASAEHIARRILQLFAVALGEHVNFFDQFFHDGAFISENQQTTGPAVHRNSSIFRLNHYPVAPEPEKTMGVYHHTDAGALTVLLQDDEVASLQVFHRGSQQWLFVPPIKDTFVINIGDLVQVWSNDKFVAPPHRVLASGSKSRYSAPYFYNPSYNTVIEPIVVRENEKPRYGPLNWYEFLREKIEGNIDDIGEDLQISHFRIHDPDSTAPELPPIPN</sequence>
<dbReference type="GO" id="GO:0046872">
    <property type="term" value="F:metal ion binding"/>
    <property type="evidence" value="ECO:0007669"/>
    <property type="project" value="UniProtKB-KW"/>
</dbReference>
<dbReference type="EMBL" id="GL376634">
    <property type="status" value="NOT_ANNOTATED_CDS"/>
    <property type="molecule type" value="Genomic_DNA"/>
</dbReference>
<dbReference type="STRING" id="431595.K3WAM8"/>
<dbReference type="VEuPathDB" id="FungiDB:PYU1_G002017"/>
<name>K3WAM8_GLOUD</name>
<dbReference type="OMA" id="VWEGTSH"/>
<keyword evidence="4" id="KW-1185">Reference proteome</keyword>
<dbReference type="AlphaFoldDB" id="K3WAM8"/>
<dbReference type="FunFam" id="2.60.120.330:FF:000012">
    <property type="entry name" value="Gibberellin 20 oxidase 1"/>
    <property type="match status" value="1"/>
</dbReference>
<dbReference type="PROSITE" id="PS51471">
    <property type="entry name" value="FE2OG_OXY"/>
    <property type="match status" value="1"/>
</dbReference>
<dbReference type="InterPro" id="IPR027443">
    <property type="entry name" value="IPNS-like_sf"/>
</dbReference>
<accession>K3WAM8</accession>
<dbReference type="Pfam" id="PF03171">
    <property type="entry name" value="2OG-FeII_Oxy"/>
    <property type="match status" value="1"/>
</dbReference>
<protein>
    <recommendedName>
        <fullName evidence="2">Fe2OG dioxygenase domain-containing protein</fullName>
    </recommendedName>
</protein>
<reference evidence="3" key="3">
    <citation type="submission" date="2015-02" db="UniProtKB">
        <authorList>
            <consortium name="EnsemblProtists"/>
        </authorList>
    </citation>
    <scope>IDENTIFICATION</scope>
    <source>
        <strain evidence="3">DAOM BR144</strain>
    </source>
</reference>
<dbReference type="SUPFAM" id="SSF51197">
    <property type="entry name" value="Clavaminate synthase-like"/>
    <property type="match status" value="1"/>
</dbReference>
<keyword evidence="1" id="KW-0408">Iron</keyword>
<keyword evidence="1" id="KW-0479">Metal-binding</keyword>
<keyword evidence="1" id="KW-0560">Oxidoreductase</keyword>
<feature type="domain" description="Fe2OG dioxygenase" evidence="2">
    <location>
        <begin position="209"/>
        <end position="312"/>
    </location>
</feature>
<evidence type="ECO:0000313" key="3">
    <source>
        <dbReference type="EnsemblProtists" id="PYU1_T002019"/>
    </source>
</evidence>
<dbReference type="PANTHER" id="PTHR47990">
    <property type="entry name" value="2-OXOGLUTARATE (2OG) AND FE(II)-DEPENDENT OXYGENASE SUPERFAMILY PROTEIN-RELATED"/>
    <property type="match status" value="1"/>
</dbReference>
<dbReference type="eggNOG" id="KOG0143">
    <property type="taxonomic scope" value="Eukaryota"/>
</dbReference>
<dbReference type="Proteomes" id="UP000019132">
    <property type="component" value="Unassembled WGS sequence"/>
</dbReference>
<dbReference type="GO" id="GO:0016491">
    <property type="term" value="F:oxidoreductase activity"/>
    <property type="evidence" value="ECO:0007669"/>
    <property type="project" value="UniProtKB-KW"/>
</dbReference>
<dbReference type="InterPro" id="IPR005123">
    <property type="entry name" value="Oxoglu/Fe-dep_dioxygenase_dom"/>
</dbReference>
<dbReference type="EnsemblProtists" id="PYU1_T002018">
    <property type="protein sequence ID" value="PYU1_T002018"/>
    <property type="gene ID" value="PYU1_G002016"/>
</dbReference>
<dbReference type="EnsemblProtists" id="PYU1_T002019">
    <property type="protein sequence ID" value="PYU1_T002019"/>
    <property type="gene ID" value="PYU1_G002017"/>
</dbReference>
<evidence type="ECO:0000259" key="2">
    <source>
        <dbReference type="PROSITE" id="PS51471"/>
    </source>
</evidence>
<dbReference type="InterPro" id="IPR044861">
    <property type="entry name" value="IPNS-like_FE2OG_OXY"/>
</dbReference>
<dbReference type="HOGENOM" id="CLU_010119_16_3_1"/>
<dbReference type="InParanoid" id="K3WAM8"/>
<dbReference type="InterPro" id="IPR050231">
    <property type="entry name" value="Iron_ascorbate_oxido_reductase"/>
</dbReference>
<organism evidence="3 4">
    <name type="scientific">Globisporangium ultimum (strain ATCC 200006 / CBS 805.95 / DAOM BR144)</name>
    <name type="common">Pythium ultimum</name>
    <dbReference type="NCBI Taxonomy" id="431595"/>
    <lineage>
        <taxon>Eukaryota</taxon>
        <taxon>Sar</taxon>
        <taxon>Stramenopiles</taxon>
        <taxon>Oomycota</taxon>
        <taxon>Peronosporomycetes</taxon>
        <taxon>Pythiales</taxon>
        <taxon>Pythiaceae</taxon>
        <taxon>Globisporangium</taxon>
    </lineage>
</organism>
<dbReference type="Pfam" id="PF14226">
    <property type="entry name" value="DIOX_N"/>
    <property type="match status" value="1"/>
</dbReference>
<comment type="similarity">
    <text evidence="1">Belongs to the iron/ascorbate-dependent oxidoreductase family.</text>
</comment>
<reference evidence="4" key="1">
    <citation type="journal article" date="2010" name="Genome Biol.">
        <title>Genome sequence of the necrotrophic plant pathogen Pythium ultimum reveals original pathogenicity mechanisms and effector repertoire.</title>
        <authorList>
            <person name="Levesque C.A."/>
            <person name="Brouwer H."/>
            <person name="Cano L."/>
            <person name="Hamilton J.P."/>
            <person name="Holt C."/>
            <person name="Huitema E."/>
            <person name="Raffaele S."/>
            <person name="Robideau G.P."/>
            <person name="Thines M."/>
            <person name="Win J."/>
            <person name="Zerillo M.M."/>
            <person name="Beakes G.W."/>
            <person name="Boore J.L."/>
            <person name="Busam D."/>
            <person name="Dumas B."/>
            <person name="Ferriera S."/>
            <person name="Fuerstenberg S.I."/>
            <person name="Gachon C.M."/>
            <person name="Gaulin E."/>
            <person name="Govers F."/>
            <person name="Grenville-Briggs L."/>
            <person name="Horner N."/>
            <person name="Hostetler J."/>
            <person name="Jiang R.H."/>
            <person name="Johnson J."/>
            <person name="Krajaejun T."/>
            <person name="Lin H."/>
            <person name="Meijer H.J."/>
            <person name="Moore B."/>
            <person name="Morris P."/>
            <person name="Phuntmart V."/>
            <person name="Puiu D."/>
            <person name="Shetty J."/>
            <person name="Stajich J.E."/>
            <person name="Tripathy S."/>
            <person name="Wawra S."/>
            <person name="van West P."/>
            <person name="Whitty B.R."/>
            <person name="Coutinho P.M."/>
            <person name="Henrissat B."/>
            <person name="Martin F."/>
            <person name="Thomas P.D."/>
            <person name="Tyler B.M."/>
            <person name="De Vries R.P."/>
            <person name="Kamoun S."/>
            <person name="Yandell M."/>
            <person name="Tisserat N."/>
            <person name="Buell C.R."/>
        </authorList>
    </citation>
    <scope>NUCLEOTIDE SEQUENCE</scope>
    <source>
        <strain evidence="4">DAOM:BR144</strain>
    </source>
</reference>
<dbReference type="VEuPathDB" id="FungiDB:PYU1_G002016"/>
<reference evidence="4" key="2">
    <citation type="submission" date="2010-04" db="EMBL/GenBank/DDBJ databases">
        <authorList>
            <person name="Buell R."/>
            <person name="Hamilton J."/>
            <person name="Hostetler J."/>
        </authorList>
    </citation>
    <scope>NUCLEOTIDE SEQUENCE [LARGE SCALE GENOMIC DNA]</scope>
    <source>
        <strain evidence="4">DAOM:BR144</strain>
    </source>
</reference>
<dbReference type="InterPro" id="IPR026992">
    <property type="entry name" value="DIOX_N"/>
</dbReference>
<dbReference type="Gene3D" id="2.60.120.330">
    <property type="entry name" value="B-lactam Antibiotic, Isopenicillin N Synthase, Chain"/>
    <property type="match status" value="1"/>
</dbReference>
<evidence type="ECO:0000313" key="4">
    <source>
        <dbReference type="Proteomes" id="UP000019132"/>
    </source>
</evidence>
<dbReference type="PRINTS" id="PR00682">
    <property type="entry name" value="IPNSYNTHASE"/>
</dbReference>
<evidence type="ECO:0000256" key="1">
    <source>
        <dbReference type="RuleBase" id="RU003682"/>
    </source>
</evidence>
<proteinExistence type="inferred from homology"/>